<evidence type="ECO:0000256" key="3">
    <source>
        <dbReference type="ARBA" id="ARBA00023143"/>
    </source>
</evidence>
<dbReference type="InterPro" id="IPR037925">
    <property type="entry name" value="FlgE/F/G-like"/>
</dbReference>
<dbReference type="GO" id="GO:0071978">
    <property type="term" value="P:bacterial-type flagellum-dependent swarming motility"/>
    <property type="evidence" value="ECO:0007669"/>
    <property type="project" value="TreeGrafter"/>
</dbReference>
<dbReference type="InterPro" id="IPR020013">
    <property type="entry name" value="Flagellar_FlgE/F/G"/>
</dbReference>
<feature type="domain" description="Flagellar hook protein FlgE/F/G-like D1" evidence="7">
    <location>
        <begin position="85"/>
        <end position="151"/>
    </location>
</feature>
<evidence type="ECO:0000313" key="8">
    <source>
        <dbReference type="EMBL" id="XDO96066.1"/>
    </source>
</evidence>
<dbReference type="InterPro" id="IPR012836">
    <property type="entry name" value="FlgF"/>
</dbReference>
<dbReference type="SUPFAM" id="SSF117143">
    <property type="entry name" value="Flagellar hook protein flgE"/>
    <property type="match status" value="1"/>
</dbReference>
<keyword evidence="8" id="KW-0969">Cilium</keyword>
<comment type="subcellular location">
    <subcellularLocation>
        <location evidence="1 4">Bacterial flagellum basal body</location>
    </subcellularLocation>
</comment>
<evidence type="ECO:0000256" key="2">
    <source>
        <dbReference type="ARBA" id="ARBA00009677"/>
    </source>
</evidence>
<dbReference type="PANTHER" id="PTHR30435">
    <property type="entry name" value="FLAGELLAR PROTEIN"/>
    <property type="match status" value="1"/>
</dbReference>
<dbReference type="InterPro" id="IPR053967">
    <property type="entry name" value="LlgE_F_G-like_D1"/>
</dbReference>
<keyword evidence="8" id="KW-0282">Flagellum</keyword>
<dbReference type="InterPro" id="IPR010930">
    <property type="entry name" value="Flg_bb/hook_C_dom"/>
</dbReference>
<keyword evidence="3 4" id="KW-0975">Bacterial flagellum</keyword>
<keyword evidence="8" id="KW-0966">Cell projection</keyword>
<reference evidence="8" key="1">
    <citation type="submission" date="2024-06" db="EMBL/GenBank/DDBJ databases">
        <title>Caulobacter inopinatus, sp. nov.</title>
        <authorList>
            <person name="Donachie S.P."/>
        </authorList>
    </citation>
    <scope>NUCLEOTIDE SEQUENCE</scope>
    <source>
        <strain evidence="8">73W</strain>
    </source>
</reference>
<evidence type="ECO:0000256" key="4">
    <source>
        <dbReference type="RuleBase" id="RU362116"/>
    </source>
</evidence>
<dbReference type="PROSITE" id="PS00588">
    <property type="entry name" value="FLAGELLA_BB_ROD"/>
    <property type="match status" value="1"/>
</dbReference>
<protein>
    <recommendedName>
        <fullName evidence="4">Flagellar basal-body rod protein FlgF</fullName>
    </recommendedName>
</protein>
<evidence type="ECO:0000259" key="5">
    <source>
        <dbReference type="Pfam" id="PF00460"/>
    </source>
</evidence>
<feature type="domain" description="Flagellar basal-body/hook protein C-terminal" evidence="6">
    <location>
        <begin position="202"/>
        <end position="244"/>
    </location>
</feature>
<accession>A0AB39KRZ8</accession>
<dbReference type="GO" id="GO:0030694">
    <property type="term" value="C:bacterial-type flagellum basal body, rod"/>
    <property type="evidence" value="ECO:0007669"/>
    <property type="project" value="UniProtKB-UniRule"/>
</dbReference>
<evidence type="ECO:0000259" key="6">
    <source>
        <dbReference type="Pfam" id="PF06429"/>
    </source>
</evidence>
<dbReference type="AlphaFoldDB" id="A0AB39KRZ8"/>
<evidence type="ECO:0000256" key="1">
    <source>
        <dbReference type="ARBA" id="ARBA00004117"/>
    </source>
</evidence>
<comment type="subunit">
    <text evidence="4">The basal body constitutes a major portion of the flagellar organelle and consists of five rings (E,L,P,S, and M) mounted on a central rod. The rod consists of about 26 subunits of FlgG in the distal portion, and FlgB, FlgC and FlgF are thought to build up the proximal portion of the rod with about 6 subunits each.</text>
</comment>
<dbReference type="NCBIfam" id="TIGR02490">
    <property type="entry name" value="flgF"/>
    <property type="match status" value="1"/>
</dbReference>
<dbReference type="Pfam" id="PF22692">
    <property type="entry name" value="LlgE_F_G_D1"/>
    <property type="match status" value="1"/>
</dbReference>
<gene>
    <name evidence="8" type="primary">flgF</name>
    <name evidence="8" type="ORF">ABOZ73_14880</name>
</gene>
<dbReference type="InterPro" id="IPR019776">
    <property type="entry name" value="Flagellar_basal_body_rod_CS"/>
</dbReference>
<dbReference type="PANTHER" id="PTHR30435:SF19">
    <property type="entry name" value="FLAGELLAR BASAL-BODY ROD PROTEIN FLGG"/>
    <property type="match status" value="1"/>
</dbReference>
<comment type="similarity">
    <text evidence="2 4">Belongs to the flagella basal body rod proteins family.</text>
</comment>
<name>A0AB39KRZ8_9CAUL</name>
<evidence type="ECO:0000259" key="7">
    <source>
        <dbReference type="Pfam" id="PF22692"/>
    </source>
</evidence>
<dbReference type="RefSeq" id="WP_369058921.1">
    <property type="nucleotide sequence ID" value="NZ_CP158375.1"/>
</dbReference>
<dbReference type="InterPro" id="IPR001444">
    <property type="entry name" value="Flag_bb_rod_N"/>
</dbReference>
<dbReference type="Pfam" id="PF00460">
    <property type="entry name" value="Flg_bb_rod"/>
    <property type="match status" value="1"/>
</dbReference>
<feature type="domain" description="Flagellar basal body rod protein N-terminal" evidence="5">
    <location>
        <begin position="5"/>
        <end position="35"/>
    </location>
</feature>
<sequence length="252" mass="27044">MDNAMYLSLSRQMTLRRELDIVANNIANADTAGFKVEELLVKTEAAGKARTAQVQGPVKFVIDDGITRDFGQGPLRKTGGTFDVAIDGQGFFSVQGPGGEARYTRDGRFTLNPQGILVTQQGHPVTGPGNAQINIDPAQGEITIGKDGTISQTNAVTGQAVNVGRLAVVQFEDRSALSKEGDNLFRNTSNAQPIAAADALVQQGMVEGSNVQQVVEITRLIEVTRAYERSSKLVGDNNDLSRRSIERLGRTN</sequence>
<dbReference type="EMBL" id="CP158375">
    <property type="protein sequence ID" value="XDO96066.1"/>
    <property type="molecule type" value="Genomic_DNA"/>
</dbReference>
<organism evidence="8">
    <name type="scientific">Caulobacter sp. 73W</name>
    <dbReference type="NCBI Taxonomy" id="3161137"/>
    <lineage>
        <taxon>Bacteria</taxon>
        <taxon>Pseudomonadati</taxon>
        <taxon>Pseudomonadota</taxon>
        <taxon>Alphaproteobacteria</taxon>
        <taxon>Caulobacterales</taxon>
        <taxon>Caulobacteraceae</taxon>
        <taxon>Caulobacter</taxon>
    </lineage>
</organism>
<dbReference type="NCBIfam" id="TIGR03506">
    <property type="entry name" value="FlgEFG_subfam"/>
    <property type="match status" value="2"/>
</dbReference>
<proteinExistence type="inferred from homology"/>
<dbReference type="Pfam" id="PF06429">
    <property type="entry name" value="Flg_bbr_C"/>
    <property type="match status" value="1"/>
</dbReference>